<evidence type="ECO:0000256" key="1">
    <source>
        <dbReference type="SAM" id="MobiDB-lite"/>
    </source>
</evidence>
<accession>A0A6I3I648</accession>
<evidence type="ECO:0000313" key="2">
    <source>
        <dbReference type="EMBL" id="MTB71674.1"/>
    </source>
</evidence>
<name>A0A6I3I648_9MICO</name>
<dbReference type="RefSeq" id="WP_195849148.1">
    <property type="nucleotide sequence ID" value="NZ_WLVL01000023.1"/>
</dbReference>
<feature type="region of interest" description="Disordered" evidence="1">
    <location>
        <begin position="1"/>
        <end position="31"/>
    </location>
</feature>
<dbReference type="AlphaFoldDB" id="A0A6I3I648"/>
<protein>
    <submittedName>
        <fullName evidence="2">Uncharacterized protein</fullName>
    </submittedName>
</protein>
<evidence type="ECO:0000313" key="3">
    <source>
        <dbReference type="Proteomes" id="UP000431092"/>
    </source>
</evidence>
<proteinExistence type="predicted"/>
<keyword evidence="3" id="KW-1185">Reference proteome</keyword>
<organism evidence="2 3">
    <name type="scientific">Arsenicicoccus cauae</name>
    <dbReference type="NCBI Taxonomy" id="2663847"/>
    <lineage>
        <taxon>Bacteria</taxon>
        <taxon>Bacillati</taxon>
        <taxon>Actinomycetota</taxon>
        <taxon>Actinomycetes</taxon>
        <taxon>Micrococcales</taxon>
        <taxon>Intrasporangiaceae</taxon>
        <taxon>Arsenicicoccus</taxon>
    </lineage>
</organism>
<sequence>MLLASQALGGLTTRDTCRRRPRGAAAGWPVSERPGAAAAASAVTHVHAGAPAYPLVHADADRLGASPLR</sequence>
<gene>
    <name evidence="2" type="ORF">GGG17_06765</name>
</gene>
<dbReference type="EMBL" id="WLVL01000023">
    <property type="protein sequence ID" value="MTB71674.1"/>
    <property type="molecule type" value="Genomic_DNA"/>
</dbReference>
<reference evidence="2 3" key="1">
    <citation type="submission" date="2019-11" db="EMBL/GenBank/DDBJ databases">
        <title>Whole genome sequencing identifies a novel species of the genus Arsenicicoccus isolated from human blood.</title>
        <authorList>
            <person name="Jeong J.H."/>
            <person name="Kweon O.J."/>
            <person name="Kim H.R."/>
            <person name="Kim T.-H."/>
            <person name="Ha S.-M."/>
            <person name="Lee M.-K."/>
        </authorList>
    </citation>
    <scope>NUCLEOTIDE SEQUENCE [LARGE SCALE GENOMIC DNA]</scope>
    <source>
        <strain evidence="2 3">MKL-02</strain>
    </source>
</reference>
<dbReference type="Proteomes" id="UP000431092">
    <property type="component" value="Unassembled WGS sequence"/>
</dbReference>
<comment type="caution">
    <text evidence="2">The sequence shown here is derived from an EMBL/GenBank/DDBJ whole genome shotgun (WGS) entry which is preliminary data.</text>
</comment>